<dbReference type="AlphaFoldDB" id="A0A497ET18"/>
<dbReference type="Proteomes" id="UP000281962">
    <property type="component" value="Unassembled WGS sequence"/>
</dbReference>
<dbReference type="PANTHER" id="PTHR40044:SF1">
    <property type="entry name" value="INTEGRAL MEMBRANE PROTEIN"/>
    <property type="match status" value="1"/>
</dbReference>
<keyword evidence="1" id="KW-0812">Transmembrane</keyword>
<name>A0A497ET18_9CREN</name>
<proteinExistence type="predicted"/>
<organism evidence="2 3">
    <name type="scientific">Thermoproteota archaeon</name>
    <dbReference type="NCBI Taxonomy" id="2056631"/>
    <lineage>
        <taxon>Archaea</taxon>
        <taxon>Thermoproteota</taxon>
    </lineage>
</organism>
<dbReference type="EMBL" id="QMQY01000060">
    <property type="protein sequence ID" value="RLE50485.1"/>
    <property type="molecule type" value="Genomic_DNA"/>
</dbReference>
<feature type="transmembrane region" description="Helical" evidence="1">
    <location>
        <begin position="45"/>
        <end position="68"/>
    </location>
</feature>
<feature type="transmembrane region" description="Helical" evidence="1">
    <location>
        <begin position="74"/>
        <end position="93"/>
    </location>
</feature>
<feature type="transmembrane region" description="Helical" evidence="1">
    <location>
        <begin position="137"/>
        <end position="158"/>
    </location>
</feature>
<accession>A0A497ET18</accession>
<feature type="transmembrane region" description="Helical" evidence="1">
    <location>
        <begin position="105"/>
        <end position="125"/>
    </location>
</feature>
<dbReference type="InterPro" id="IPR010387">
    <property type="entry name" value="QueT"/>
</dbReference>
<keyword evidence="1" id="KW-1133">Transmembrane helix</keyword>
<evidence type="ECO:0008006" key="4">
    <source>
        <dbReference type="Google" id="ProtNLM"/>
    </source>
</evidence>
<evidence type="ECO:0000313" key="2">
    <source>
        <dbReference type="EMBL" id="RLE50485.1"/>
    </source>
</evidence>
<evidence type="ECO:0000256" key="1">
    <source>
        <dbReference type="SAM" id="Phobius"/>
    </source>
</evidence>
<comment type="caution">
    <text evidence="2">The sequence shown here is derived from an EMBL/GenBank/DDBJ whole genome shotgun (WGS) entry which is preliminary data.</text>
</comment>
<dbReference type="PANTHER" id="PTHR40044">
    <property type="entry name" value="INTEGRAL MEMBRANE PROTEIN-RELATED"/>
    <property type="match status" value="1"/>
</dbReference>
<dbReference type="Pfam" id="PF06177">
    <property type="entry name" value="QueT"/>
    <property type="match status" value="1"/>
</dbReference>
<sequence>MHKISLNRKSLRISIAALLASLYIILVWILPFISFMALQLRIANMLIALVPLLEIWGAAIWAIAVLIANLMSPLGFLDLLSAIPSFIGAYIVIRLEKFWKLKGYILGTTIYSIILGLWISFLLNITIKTPFLQLTPILILCIWLPTCLFSTPLYKILIMILHELMQGKINEQNYNSCSKWRNR</sequence>
<keyword evidence="1" id="KW-0472">Membrane</keyword>
<feature type="transmembrane region" description="Helical" evidence="1">
    <location>
        <begin position="15"/>
        <end position="38"/>
    </location>
</feature>
<evidence type="ECO:0000313" key="3">
    <source>
        <dbReference type="Proteomes" id="UP000281962"/>
    </source>
</evidence>
<gene>
    <name evidence="2" type="ORF">DRJ21_01695</name>
</gene>
<reference evidence="2 3" key="1">
    <citation type="submission" date="2018-06" db="EMBL/GenBank/DDBJ databases">
        <title>Extensive metabolic versatility and redundancy in microbially diverse, dynamic hydrothermal sediments.</title>
        <authorList>
            <person name="Dombrowski N."/>
            <person name="Teske A."/>
            <person name="Baker B.J."/>
        </authorList>
    </citation>
    <scope>NUCLEOTIDE SEQUENCE [LARGE SCALE GENOMIC DNA]</scope>
    <source>
        <strain evidence="2">B30_G17</strain>
    </source>
</reference>
<protein>
    <recommendedName>
        <fullName evidence="4">QueT transporter family protein</fullName>
    </recommendedName>
</protein>